<dbReference type="Gene3D" id="3.60.15.10">
    <property type="entry name" value="Ribonuclease Z/Hydroxyacylglutathione hydrolase-like"/>
    <property type="match status" value="1"/>
</dbReference>
<dbReference type="InterPro" id="IPR036866">
    <property type="entry name" value="RibonucZ/Hydroxyglut_hydro"/>
</dbReference>
<reference evidence="8 9" key="1">
    <citation type="submission" date="2016-01" db="EMBL/GenBank/DDBJ databases">
        <authorList>
            <person name="Oliw E.H."/>
        </authorList>
    </citation>
    <scope>NUCLEOTIDE SEQUENCE [LARGE SCALE GENOMIC DNA]</scope>
    <source>
        <strain evidence="8 9">KA00635</strain>
    </source>
</reference>
<keyword evidence="5 6" id="KW-0472">Membrane</keyword>
<dbReference type="OrthoDB" id="9761531at2"/>
<dbReference type="GO" id="GO:0030420">
    <property type="term" value="P:establishment of competence for transformation"/>
    <property type="evidence" value="ECO:0007669"/>
    <property type="project" value="InterPro"/>
</dbReference>
<dbReference type="InterPro" id="IPR004797">
    <property type="entry name" value="Competence_ComEC/Rec2"/>
</dbReference>
<keyword evidence="2" id="KW-1003">Cell membrane</keyword>
<protein>
    <submittedName>
        <fullName evidence="8">DNA internalization competence protein ComEC/Rec2-like protein</fullName>
    </submittedName>
</protein>
<dbReference type="CDD" id="cd07731">
    <property type="entry name" value="ComA-like_MBL-fold"/>
    <property type="match status" value="1"/>
</dbReference>
<comment type="subcellular location">
    <subcellularLocation>
        <location evidence="1">Cell membrane</location>
        <topology evidence="1">Multi-pass membrane protein</topology>
    </subcellularLocation>
</comment>
<dbReference type="InterPro" id="IPR035681">
    <property type="entry name" value="ComA-like_MBL"/>
</dbReference>
<comment type="caution">
    <text evidence="8">The sequence shown here is derived from an EMBL/GenBank/DDBJ whole genome shotgun (WGS) entry which is preliminary data.</text>
</comment>
<dbReference type="GO" id="GO:0005886">
    <property type="term" value="C:plasma membrane"/>
    <property type="evidence" value="ECO:0007669"/>
    <property type="project" value="UniProtKB-SubCell"/>
</dbReference>
<dbReference type="InterPro" id="IPR001279">
    <property type="entry name" value="Metallo-B-lactamas"/>
</dbReference>
<name>A0A133Y2C5_9LACT</name>
<dbReference type="InterPro" id="IPR052159">
    <property type="entry name" value="Competence_DNA_uptake"/>
</dbReference>
<feature type="transmembrane region" description="Helical" evidence="6">
    <location>
        <begin position="476"/>
        <end position="493"/>
    </location>
</feature>
<feature type="domain" description="Metallo-beta-lactamase" evidence="7">
    <location>
        <begin position="506"/>
        <end position="720"/>
    </location>
</feature>
<dbReference type="SUPFAM" id="SSF56281">
    <property type="entry name" value="Metallo-hydrolase/oxidoreductase"/>
    <property type="match status" value="1"/>
</dbReference>
<dbReference type="InterPro" id="IPR025405">
    <property type="entry name" value="DUF4131"/>
</dbReference>
<evidence type="ECO:0000259" key="7">
    <source>
        <dbReference type="SMART" id="SM00849"/>
    </source>
</evidence>
<evidence type="ECO:0000313" key="8">
    <source>
        <dbReference type="EMBL" id="KXB37339.1"/>
    </source>
</evidence>
<dbReference type="SMART" id="SM00849">
    <property type="entry name" value="Lactamase_B"/>
    <property type="match status" value="1"/>
</dbReference>
<proteinExistence type="predicted"/>
<accession>A0A133Y2C5</accession>
<dbReference type="Proteomes" id="UP000070422">
    <property type="component" value="Unassembled WGS sequence"/>
</dbReference>
<sequence length="770" mass="87859">MKRVLIWVTIGYILEILLIFHGSMWEVGVLVYYVWLLEQKADKKFLKKVLIYDALLLAFLMGYYWRLGSHFQEGRGTFILEVPIHEVKVKGDLLQFMGREVKSGEWLVSFYRLPQLEVKESWLNRGQSLLIKVTGELKVPNAANNLGGFNYRQFLEREEIYWTLSVDRLQILGNMRGPLAVLSNVRKAIYCSLEGMGEPIIGNYVKALFFNERSGIDKEVMQSYQAIGIIHLFSLSGFHVNYLLKLLKKTLLRIGVLKEYYDWVALGVLGIYGTILGWPYGMFRAVGVYVLVFIQRRRKKRAHLLESICGVMLAHLLFKPQALFSLGFQLTYALSLGLFFVSQARDQWKNWQLTLGNALTCTLITLPFLIQTYASFNLLMVFANYFYAWLFTVILFPCLLLLAFGYWLGLGWMLSPLRGLVALGIQTTEAISQEMITWEIFHVIIGYLPGILVLVLVLGIGQWIDSFILRKNCRRTSLLLLGLLGALYAWPSLRPIGQVAMLNVGQGDCLMFQAPYSSRAYLIDACGLPSFPKEAWQERPIESLASREITPTLRRQGIRSLAGIFLTHGDIDHYGSIPELLKVWSVDNLYLPIGMKENTKVLRILKEGLKASKNPKIQVHWLGKGQQLILDKGQKVEVLMPDHIGQGKNEDSLALYAHLGQKTYLFTGDIGGEAERKMVDNLRRKKVDVLKVAHHGSDYSSPKDLLERIHPKVAWISVGKKNTYGHPSKRVIKNLKDLKVMVYRADQDGGTHYFYSFLGGYFQCARENDQ</sequence>
<dbReference type="EMBL" id="LSCQ01000027">
    <property type="protein sequence ID" value="KXB37339.1"/>
    <property type="molecule type" value="Genomic_DNA"/>
</dbReference>
<dbReference type="RefSeq" id="WP_060936635.1">
    <property type="nucleotide sequence ID" value="NZ_KQ959297.1"/>
</dbReference>
<evidence type="ECO:0000313" key="9">
    <source>
        <dbReference type="Proteomes" id="UP000070422"/>
    </source>
</evidence>
<evidence type="ECO:0000256" key="1">
    <source>
        <dbReference type="ARBA" id="ARBA00004651"/>
    </source>
</evidence>
<dbReference type="AlphaFoldDB" id="A0A133Y2C5"/>
<feature type="transmembrane region" description="Helical" evidence="6">
    <location>
        <begin position="440"/>
        <end position="464"/>
    </location>
</feature>
<dbReference type="NCBIfam" id="TIGR00361">
    <property type="entry name" value="ComEC_Rec2"/>
    <property type="match status" value="1"/>
</dbReference>
<dbReference type="InterPro" id="IPR004477">
    <property type="entry name" value="ComEC_N"/>
</dbReference>
<dbReference type="PATRIC" id="fig|87541.4.peg.605"/>
<dbReference type="Pfam" id="PF13567">
    <property type="entry name" value="DUF4131"/>
    <property type="match status" value="1"/>
</dbReference>
<evidence type="ECO:0000256" key="2">
    <source>
        <dbReference type="ARBA" id="ARBA00022475"/>
    </source>
</evidence>
<evidence type="ECO:0000256" key="5">
    <source>
        <dbReference type="ARBA" id="ARBA00023136"/>
    </source>
</evidence>
<keyword evidence="4 6" id="KW-1133">Transmembrane helix</keyword>
<feature type="transmembrane region" description="Helical" evidence="6">
    <location>
        <begin position="264"/>
        <end position="294"/>
    </location>
</feature>
<feature type="transmembrane region" description="Helical" evidence="6">
    <location>
        <begin position="353"/>
        <end position="374"/>
    </location>
</feature>
<feature type="transmembrane region" description="Helical" evidence="6">
    <location>
        <begin position="12"/>
        <end position="37"/>
    </location>
</feature>
<dbReference type="Pfam" id="PF03772">
    <property type="entry name" value="Competence"/>
    <property type="match status" value="1"/>
</dbReference>
<dbReference type="Pfam" id="PF00753">
    <property type="entry name" value="Lactamase_B"/>
    <property type="match status" value="1"/>
</dbReference>
<feature type="transmembrane region" description="Helical" evidence="6">
    <location>
        <begin position="322"/>
        <end position="341"/>
    </location>
</feature>
<feature type="transmembrane region" description="Helical" evidence="6">
    <location>
        <begin position="223"/>
        <end position="244"/>
    </location>
</feature>
<dbReference type="PANTHER" id="PTHR30619">
    <property type="entry name" value="DNA INTERNALIZATION/COMPETENCE PROTEIN COMEC/REC2"/>
    <property type="match status" value="1"/>
</dbReference>
<keyword evidence="3 6" id="KW-0812">Transmembrane</keyword>
<dbReference type="PANTHER" id="PTHR30619:SF7">
    <property type="entry name" value="BETA-LACTAMASE DOMAIN PROTEIN"/>
    <property type="match status" value="1"/>
</dbReference>
<organism evidence="8 9">
    <name type="scientific">Aerococcus christensenii</name>
    <dbReference type="NCBI Taxonomy" id="87541"/>
    <lineage>
        <taxon>Bacteria</taxon>
        <taxon>Bacillati</taxon>
        <taxon>Bacillota</taxon>
        <taxon>Bacilli</taxon>
        <taxon>Lactobacillales</taxon>
        <taxon>Aerococcaceae</taxon>
        <taxon>Aerococcus</taxon>
    </lineage>
</organism>
<feature type="transmembrane region" description="Helical" evidence="6">
    <location>
        <begin position="49"/>
        <end position="65"/>
    </location>
</feature>
<evidence type="ECO:0000256" key="6">
    <source>
        <dbReference type="SAM" id="Phobius"/>
    </source>
</evidence>
<evidence type="ECO:0000256" key="3">
    <source>
        <dbReference type="ARBA" id="ARBA00022692"/>
    </source>
</evidence>
<evidence type="ECO:0000256" key="4">
    <source>
        <dbReference type="ARBA" id="ARBA00022989"/>
    </source>
</evidence>
<dbReference type="STRING" id="87541.AWM71_01695"/>
<gene>
    <name evidence="8" type="ORF">HMPREF3187_00605</name>
</gene>
<feature type="transmembrane region" description="Helical" evidence="6">
    <location>
        <begin position="386"/>
        <end position="408"/>
    </location>
</feature>
<dbReference type="NCBIfam" id="TIGR00360">
    <property type="entry name" value="ComEC_N-term"/>
    <property type="match status" value="1"/>
</dbReference>